<protein>
    <recommendedName>
        <fullName evidence="3">UDP-N-acetylglucosamine diphosphorylase</fullName>
        <ecNumber evidence="3">2.7.7.23</ecNumber>
    </recommendedName>
</protein>
<comment type="pathway">
    <text evidence="1">Nucleotide-sugar biosynthesis; UDP-N-acetyl-alpha-D-glucosamine biosynthesis; UDP-N-acetyl-alpha-D-glucosamine from N-acetyl-alpha-D-glucosamine 1-phosphate: step 1/1.</text>
</comment>
<comment type="similarity">
    <text evidence="2">Belongs to the UDPGP type 1 family.</text>
</comment>
<dbReference type="EC" id="2.7.7.23" evidence="3"/>
<keyword evidence="8" id="KW-1185">Reference proteome</keyword>
<proteinExistence type="inferred from homology"/>
<keyword evidence="4" id="KW-0808">Transferase</keyword>
<evidence type="ECO:0000256" key="5">
    <source>
        <dbReference type="ARBA" id="ARBA00022695"/>
    </source>
</evidence>
<evidence type="ECO:0000256" key="7">
    <source>
        <dbReference type="SAM" id="MobiDB-lite"/>
    </source>
</evidence>
<feature type="region of interest" description="Disordered" evidence="7">
    <location>
        <begin position="475"/>
        <end position="494"/>
    </location>
</feature>
<evidence type="ECO:0000313" key="8">
    <source>
        <dbReference type="Proteomes" id="UP001318040"/>
    </source>
</evidence>
<dbReference type="GO" id="GO:0003977">
    <property type="term" value="F:UDP-N-acetylglucosamine diphosphorylase activity"/>
    <property type="evidence" value="ECO:0007669"/>
    <property type="project" value="UniProtKB-EC"/>
</dbReference>
<dbReference type="SUPFAM" id="SSF53448">
    <property type="entry name" value="Nucleotide-diphospho-sugar transferases"/>
    <property type="match status" value="1"/>
</dbReference>
<dbReference type="RefSeq" id="XP_032832223.1">
    <property type="nucleotide sequence ID" value="XM_032976332.1"/>
</dbReference>
<dbReference type="Pfam" id="PF01704">
    <property type="entry name" value="UDPGP"/>
    <property type="match status" value="1"/>
</dbReference>
<dbReference type="Proteomes" id="UP001318040">
    <property type="component" value="Chromosome 59"/>
</dbReference>
<evidence type="ECO:0000256" key="2">
    <source>
        <dbReference type="ARBA" id="ARBA00010401"/>
    </source>
</evidence>
<gene>
    <name evidence="9" type="primary">LOC116955316</name>
</gene>
<dbReference type="InterPro" id="IPR002618">
    <property type="entry name" value="UDPGP_fam"/>
</dbReference>
<dbReference type="PANTHER" id="PTHR11952">
    <property type="entry name" value="UDP- GLUCOSE PYROPHOSPHORYLASE"/>
    <property type="match status" value="1"/>
</dbReference>
<keyword evidence="5" id="KW-0548">Nucleotidyltransferase</keyword>
<reference evidence="9" key="1">
    <citation type="submission" date="2025-08" db="UniProtKB">
        <authorList>
            <consortium name="RefSeq"/>
        </authorList>
    </citation>
    <scope>IDENTIFICATION</scope>
    <source>
        <tissue evidence="9">Sperm</tissue>
    </source>
</reference>
<dbReference type="AlphaFoldDB" id="A0AAJ7XGB6"/>
<evidence type="ECO:0000256" key="1">
    <source>
        <dbReference type="ARBA" id="ARBA00005208"/>
    </source>
</evidence>
<evidence type="ECO:0000256" key="4">
    <source>
        <dbReference type="ARBA" id="ARBA00022679"/>
    </source>
</evidence>
<dbReference type="PANTHER" id="PTHR11952:SF2">
    <property type="entry name" value="LD24639P"/>
    <property type="match status" value="1"/>
</dbReference>
<evidence type="ECO:0000256" key="3">
    <source>
        <dbReference type="ARBA" id="ARBA00012457"/>
    </source>
</evidence>
<dbReference type="CDD" id="cd04193">
    <property type="entry name" value="UDPGlcNAc_PPase"/>
    <property type="match status" value="1"/>
</dbReference>
<organism evidence="8 9">
    <name type="scientific">Petromyzon marinus</name>
    <name type="common">Sea lamprey</name>
    <dbReference type="NCBI Taxonomy" id="7757"/>
    <lineage>
        <taxon>Eukaryota</taxon>
        <taxon>Metazoa</taxon>
        <taxon>Chordata</taxon>
        <taxon>Craniata</taxon>
        <taxon>Vertebrata</taxon>
        <taxon>Cyclostomata</taxon>
        <taxon>Hyperoartia</taxon>
        <taxon>Petromyzontiformes</taxon>
        <taxon>Petromyzontidae</taxon>
        <taxon>Petromyzon</taxon>
    </lineage>
</organism>
<feature type="region of interest" description="Disordered" evidence="7">
    <location>
        <begin position="1"/>
        <end position="24"/>
    </location>
</feature>
<name>A0AAJ7XGB6_PETMA</name>
<dbReference type="GO" id="GO:0006048">
    <property type="term" value="P:UDP-N-acetylglucosamine biosynthetic process"/>
    <property type="evidence" value="ECO:0007669"/>
    <property type="project" value="TreeGrafter"/>
</dbReference>
<dbReference type="InterPro" id="IPR039741">
    <property type="entry name" value="UDP-sugar_pyrophosphorylase"/>
</dbReference>
<dbReference type="Gene3D" id="3.90.550.10">
    <property type="entry name" value="Spore Coat Polysaccharide Biosynthesis Protein SpsA, Chain A"/>
    <property type="match status" value="1"/>
</dbReference>
<evidence type="ECO:0000256" key="6">
    <source>
        <dbReference type="ARBA" id="ARBA00048493"/>
    </source>
</evidence>
<sequence length="527" mass="57237">MDDQEAHGAGAAAAALPPRGEGGCPPFVKSPQWLEALRCRLSRCSQGHALAFWDALAGPEREALARELSEAELEALGPALGEALGRGEAAAGQPGQPGQAGAVLEPLPAELCGSSIASDPGSLRDWEEHGLLQVAEGRVAIVLLAGGQGTRLGVPYPKGLYDVGLPSHKPLLQLQAQRILRLQRLAEERHGKRGALPWYIMTSGHTREPMLAFLRERGFLGLCKDDVRLFEQRQIPALTPDGKVILETRGRLARAPDGNGGLYRALGDSGVLADMEARGVRYVHAYCVDNILARVGDPLFLGFCVRKGADCGAKVVEKQSPDEAVGVLCLSGGRARVVEYTELGAEQARERDHSGRLRLRAGNICVHHFTLDFLKLVVREFEPQLPFHVAHKKIAHVDESGNRVEPTKPNGIKMEKFVFDVFPFAKKFVQFEVRREDEFSPLKNSDSAGVDCPSSSRRHQMALHYRWIQGAGGRIVDEQGNDAPSPAEESETPTICEISPLISYSGEGLESHVKGRILRSPFVLGDP</sequence>
<dbReference type="KEGG" id="pmrn:116955316"/>
<comment type="catalytic activity">
    <reaction evidence="6">
        <text>N-acetyl-alpha-D-glucosamine 1-phosphate + UTP + H(+) = UDP-N-acetyl-alpha-D-glucosamine + diphosphate</text>
        <dbReference type="Rhea" id="RHEA:13509"/>
        <dbReference type="ChEBI" id="CHEBI:15378"/>
        <dbReference type="ChEBI" id="CHEBI:33019"/>
        <dbReference type="ChEBI" id="CHEBI:46398"/>
        <dbReference type="ChEBI" id="CHEBI:57705"/>
        <dbReference type="ChEBI" id="CHEBI:57776"/>
        <dbReference type="EC" id="2.7.7.23"/>
    </reaction>
</comment>
<evidence type="ECO:0000313" key="9">
    <source>
        <dbReference type="RefSeq" id="XP_032832223.1"/>
    </source>
</evidence>
<dbReference type="InterPro" id="IPR029044">
    <property type="entry name" value="Nucleotide-diphossugar_trans"/>
</dbReference>
<accession>A0AAJ7XGB6</accession>